<protein>
    <submittedName>
        <fullName evidence="2">Uncharacterized protein</fullName>
    </submittedName>
</protein>
<evidence type="ECO:0000256" key="1">
    <source>
        <dbReference type="SAM" id="SignalP"/>
    </source>
</evidence>
<name>A0AAV5T3D5_9BILA</name>
<feature type="chain" id="PRO_5043585376" evidence="1">
    <location>
        <begin position="24"/>
        <end position="85"/>
    </location>
</feature>
<keyword evidence="3" id="KW-1185">Reference proteome</keyword>
<comment type="caution">
    <text evidence="2">The sequence shown here is derived from an EMBL/GenBank/DDBJ whole genome shotgun (WGS) entry which is preliminary data.</text>
</comment>
<accession>A0AAV5T3D5</accession>
<proteinExistence type="predicted"/>
<feature type="non-terminal residue" evidence="2">
    <location>
        <position position="1"/>
    </location>
</feature>
<keyword evidence="1" id="KW-0732">Signal</keyword>
<sequence length="85" mass="9762">LIVTSPVMRHLLLCSLVFCLIAARTIDNEDNEVALARKAADILASIRSLRKEEKKVLETLEDSERATVEERLDELEMQKRTKIRL</sequence>
<feature type="signal peptide" evidence="1">
    <location>
        <begin position="1"/>
        <end position="23"/>
    </location>
</feature>
<dbReference type="Proteomes" id="UP001432027">
    <property type="component" value="Unassembled WGS sequence"/>
</dbReference>
<organism evidence="2 3">
    <name type="scientific">Pristionchus entomophagus</name>
    <dbReference type="NCBI Taxonomy" id="358040"/>
    <lineage>
        <taxon>Eukaryota</taxon>
        <taxon>Metazoa</taxon>
        <taxon>Ecdysozoa</taxon>
        <taxon>Nematoda</taxon>
        <taxon>Chromadorea</taxon>
        <taxon>Rhabditida</taxon>
        <taxon>Rhabditina</taxon>
        <taxon>Diplogasteromorpha</taxon>
        <taxon>Diplogasteroidea</taxon>
        <taxon>Neodiplogasteridae</taxon>
        <taxon>Pristionchus</taxon>
    </lineage>
</organism>
<evidence type="ECO:0000313" key="2">
    <source>
        <dbReference type="EMBL" id="GMS86850.1"/>
    </source>
</evidence>
<dbReference type="AlphaFoldDB" id="A0AAV5T3D5"/>
<reference evidence="2" key="1">
    <citation type="submission" date="2023-10" db="EMBL/GenBank/DDBJ databases">
        <title>Genome assembly of Pristionchus species.</title>
        <authorList>
            <person name="Yoshida K."/>
            <person name="Sommer R.J."/>
        </authorList>
    </citation>
    <scope>NUCLEOTIDE SEQUENCE</scope>
    <source>
        <strain evidence="2">RS0144</strain>
    </source>
</reference>
<gene>
    <name evidence="2" type="ORF">PENTCL1PPCAC_9025</name>
</gene>
<dbReference type="EMBL" id="BTSX01000002">
    <property type="protein sequence ID" value="GMS86850.1"/>
    <property type="molecule type" value="Genomic_DNA"/>
</dbReference>
<evidence type="ECO:0000313" key="3">
    <source>
        <dbReference type="Proteomes" id="UP001432027"/>
    </source>
</evidence>